<evidence type="ECO:0000313" key="2">
    <source>
        <dbReference type="Proteomes" id="UP000318878"/>
    </source>
</evidence>
<name>A0A5C5VL43_9BACT</name>
<dbReference type="Proteomes" id="UP000318878">
    <property type="component" value="Unassembled WGS sequence"/>
</dbReference>
<reference evidence="1 2" key="1">
    <citation type="submission" date="2019-02" db="EMBL/GenBank/DDBJ databases">
        <title>Deep-cultivation of Planctomycetes and their phenomic and genomic characterization uncovers novel biology.</title>
        <authorList>
            <person name="Wiegand S."/>
            <person name="Jogler M."/>
            <person name="Boedeker C."/>
            <person name="Pinto D."/>
            <person name="Vollmers J."/>
            <person name="Rivas-Marin E."/>
            <person name="Kohn T."/>
            <person name="Peeters S.H."/>
            <person name="Heuer A."/>
            <person name="Rast P."/>
            <person name="Oberbeckmann S."/>
            <person name="Bunk B."/>
            <person name="Jeske O."/>
            <person name="Meyerdierks A."/>
            <person name="Storesund J.E."/>
            <person name="Kallscheuer N."/>
            <person name="Luecker S."/>
            <person name="Lage O.M."/>
            <person name="Pohl T."/>
            <person name="Merkel B.J."/>
            <person name="Hornburger P."/>
            <person name="Mueller R.-W."/>
            <person name="Bruemmer F."/>
            <person name="Labrenz M."/>
            <person name="Spormann A.M."/>
            <person name="Op Den Camp H."/>
            <person name="Overmann J."/>
            <person name="Amann R."/>
            <person name="Jetten M.S.M."/>
            <person name="Mascher T."/>
            <person name="Medema M.H."/>
            <person name="Devos D.P."/>
            <person name="Kaster A.-K."/>
            <person name="Ovreas L."/>
            <person name="Rohde M."/>
            <person name="Galperin M.Y."/>
            <person name="Jogler C."/>
        </authorList>
    </citation>
    <scope>NUCLEOTIDE SEQUENCE [LARGE SCALE GENOMIC DNA]</scope>
    <source>
        <strain evidence="1 2">Enr8</strain>
    </source>
</reference>
<accession>A0A5C5VL43</accession>
<keyword evidence="2" id="KW-1185">Reference proteome</keyword>
<proteinExistence type="predicted"/>
<dbReference type="EMBL" id="SJPF01000001">
    <property type="protein sequence ID" value="TWT38569.1"/>
    <property type="molecule type" value="Genomic_DNA"/>
</dbReference>
<gene>
    <name evidence="1" type="ORF">Enr8_02620</name>
</gene>
<dbReference type="PANTHER" id="PTHR36508">
    <property type="entry name" value="PROTEIN SLYX"/>
    <property type="match status" value="1"/>
</dbReference>
<organism evidence="1 2">
    <name type="scientific">Blastopirellula retiformator</name>
    <dbReference type="NCBI Taxonomy" id="2527970"/>
    <lineage>
        <taxon>Bacteria</taxon>
        <taxon>Pseudomonadati</taxon>
        <taxon>Planctomycetota</taxon>
        <taxon>Planctomycetia</taxon>
        <taxon>Pirellulales</taxon>
        <taxon>Pirellulaceae</taxon>
        <taxon>Blastopirellula</taxon>
    </lineage>
</organism>
<dbReference type="AlphaFoldDB" id="A0A5C5VL43"/>
<protein>
    <recommendedName>
        <fullName evidence="3">Protein SlyX</fullName>
    </recommendedName>
</protein>
<dbReference type="InterPro" id="IPR007236">
    <property type="entry name" value="SlyX"/>
</dbReference>
<dbReference type="PANTHER" id="PTHR36508:SF1">
    <property type="entry name" value="PROTEIN SLYX"/>
    <property type="match status" value="1"/>
</dbReference>
<comment type="caution">
    <text evidence="1">The sequence shown here is derived from an EMBL/GenBank/DDBJ whole genome shotgun (WGS) entry which is preliminary data.</text>
</comment>
<evidence type="ECO:0008006" key="3">
    <source>
        <dbReference type="Google" id="ProtNLM"/>
    </source>
</evidence>
<dbReference type="Pfam" id="PF04102">
    <property type="entry name" value="SlyX"/>
    <property type="match status" value="1"/>
</dbReference>
<evidence type="ECO:0000313" key="1">
    <source>
        <dbReference type="EMBL" id="TWT38569.1"/>
    </source>
</evidence>
<dbReference type="RefSeq" id="WP_146428809.1">
    <property type="nucleotide sequence ID" value="NZ_SJPF01000001.1"/>
</dbReference>
<dbReference type="OrthoDB" id="8687612at2"/>
<sequence>MNVEKRTTNLEEVITHLEETVRLLNQVVTEQSRQLEALTKFCQRFSTELRDVREQMAEKRNPDEERPPHY</sequence>